<feature type="binding site" evidence="13">
    <location>
        <begin position="162"/>
        <end position="163"/>
    </location>
    <ligand>
        <name>(S)-2,3,4,5-tetrahydrodipicolinate</name>
        <dbReference type="ChEBI" id="CHEBI:16845"/>
    </ligand>
</feature>
<evidence type="ECO:0000256" key="8">
    <source>
        <dbReference type="ARBA" id="ARBA00023154"/>
    </source>
</evidence>
<dbReference type="RefSeq" id="WP_309242237.1">
    <property type="nucleotide sequence ID" value="NZ_CP109979.1"/>
</dbReference>
<dbReference type="SUPFAM" id="SSF55347">
    <property type="entry name" value="Glyceraldehyde-3-phosphate dehydrogenase-like, C-terminal domain"/>
    <property type="match status" value="1"/>
</dbReference>
<evidence type="ECO:0000256" key="6">
    <source>
        <dbReference type="ARBA" id="ARBA00023002"/>
    </source>
</evidence>
<comment type="subunit">
    <text evidence="13">Homotetramer.</text>
</comment>
<keyword evidence="2 13" id="KW-0963">Cytoplasm</keyword>
<evidence type="ECO:0000256" key="11">
    <source>
        <dbReference type="ARBA" id="ARBA00049080"/>
    </source>
</evidence>
<dbReference type="GO" id="GO:0008839">
    <property type="term" value="F:4-hydroxy-tetrahydrodipicolinate reductase"/>
    <property type="evidence" value="ECO:0007669"/>
    <property type="project" value="UniProtKB-UniRule"/>
</dbReference>
<dbReference type="SUPFAM" id="SSF51735">
    <property type="entry name" value="NAD(P)-binding Rossmann-fold domains"/>
    <property type="match status" value="1"/>
</dbReference>
<feature type="binding site" evidence="13">
    <location>
        <position position="153"/>
    </location>
    <ligand>
        <name>(S)-2,3,4,5-tetrahydrodipicolinate</name>
        <dbReference type="ChEBI" id="CHEBI:16845"/>
    </ligand>
</feature>
<evidence type="ECO:0000256" key="7">
    <source>
        <dbReference type="ARBA" id="ARBA00023027"/>
    </source>
</evidence>
<feature type="active site" description="Proton donor" evidence="13">
    <location>
        <position position="156"/>
    </location>
</feature>
<dbReference type="HAMAP" id="MF_00102">
    <property type="entry name" value="DapB"/>
    <property type="match status" value="1"/>
</dbReference>
<evidence type="ECO:0000256" key="4">
    <source>
        <dbReference type="ARBA" id="ARBA00022857"/>
    </source>
</evidence>
<comment type="catalytic activity">
    <reaction evidence="11 13">
        <text>(S)-2,3,4,5-tetrahydrodipicolinate + NADP(+) + H2O = (2S,4S)-4-hydroxy-2,3,4,5-tetrahydrodipicolinate + NADPH + H(+)</text>
        <dbReference type="Rhea" id="RHEA:35331"/>
        <dbReference type="ChEBI" id="CHEBI:15377"/>
        <dbReference type="ChEBI" id="CHEBI:15378"/>
        <dbReference type="ChEBI" id="CHEBI:16845"/>
        <dbReference type="ChEBI" id="CHEBI:57783"/>
        <dbReference type="ChEBI" id="CHEBI:58349"/>
        <dbReference type="ChEBI" id="CHEBI:67139"/>
        <dbReference type="EC" id="1.17.1.8"/>
    </reaction>
</comment>
<organism evidence="17 18">
    <name type="scientific">Halocatena marina</name>
    <dbReference type="NCBI Taxonomy" id="2934937"/>
    <lineage>
        <taxon>Archaea</taxon>
        <taxon>Methanobacteriati</taxon>
        <taxon>Methanobacteriota</taxon>
        <taxon>Stenosarchaea group</taxon>
        <taxon>Halobacteria</taxon>
        <taxon>Halobacteriales</taxon>
        <taxon>Natronomonadaceae</taxon>
        <taxon>Halocatena</taxon>
    </lineage>
</organism>
<feature type="binding site" evidence="13">
    <location>
        <begin position="96"/>
        <end position="98"/>
    </location>
    <ligand>
        <name>NAD(+)</name>
        <dbReference type="ChEBI" id="CHEBI:57540"/>
    </ligand>
</feature>
<evidence type="ECO:0000256" key="12">
    <source>
        <dbReference type="ARBA" id="ARBA00049396"/>
    </source>
</evidence>
<evidence type="ECO:0000313" key="18">
    <source>
        <dbReference type="Proteomes" id="UP001596417"/>
    </source>
</evidence>
<dbReference type="PANTHER" id="PTHR20836">
    <property type="entry name" value="DIHYDRODIPICOLINATE REDUCTASE"/>
    <property type="match status" value="1"/>
</dbReference>
<dbReference type="Proteomes" id="UP001596417">
    <property type="component" value="Unassembled WGS sequence"/>
</dbReference>
<comment type="similarity">
    <text evidence="1 13">Belongs to the DapB family.</text>
</comment>
<dbReference type="Gene3D" id="3.40.50.720">
    <property type="entry name" value="NAD(P)-binding Rossmann-like Domain"/>
    <property type="match status" value="1"/>
</dbReference>
<keyword evidence="3 13" id="KW-0028">Amino-acid biosynthesis</keyword>
<dbReference type="GO" id="GO:0051287">
    <property type="term" value="F:NAD binding"/>
    <property type="evidence" value="ECO:0007669"/>
    <property type="project" value="UniProtKB-UniRule"/>
</dbReference>
<reference evidence="17 18" key="1">
    <citation type="journal article" date="2019" name="Int. J. Syst. Evol. Microbiol.">
        <title>The Global Catalogue of Microorganisms (GCM) 10K type strain sequencing project: providing services to taxonomists for standard genome sequencing and annotation.</title>
        <authorList>
            <consortium name="The Broad Institute Genomics Platform"/>
            <consortium name="The Broad Institute Genome Sequencing Center for Infectious Disease"/>
            <person name="Wu L."/>
            <person name="Ma J."/>
        </authorList>
    </citation>
    <scope>NUCLEOTIDE SEQUENCE [LARGE SCALE GENOMIC DNA]</scope>
    <source>
        <strain evidence="17 18">RDMS1</strain>
    </source>
</reference>
<dbReference type="Pfam" id="PF01113">
    <property type="entry name" value="DapB_N"/>
    <property type="match status" value="1"/>
</dbReference>
<keyword evidence="6 13" id="KW-0560">Oxidoreductase</keyword>
<evidence type="ECO:0000256" key="14">
    <source>
        <dbReference type="SAM" id="MobiDB-lite"/>
    </source>
</evidence>
<dbReference type="Pfam" id="PF05173">
    <property type="entry name" value="DapB_C"/>
    <property type="match status" value="1"/>
</dbReference>
<comment type="caution">
    <text evidence="17">The sequence shown here is derived from an EMBL/GenBank/DDBJ whole genome shotgun (WGS) entry which is preliminary data.</text>
</comment>
<dbReference type="InterPro" id="IPR000846">
    <property type="entry name" value="DapB_N"/>
</dbReference>
<gene>
    <name evidence="13 17" type="primary">dapB</name>
    <name evidence="17" type="ORF">ACFQL7_18955</name>
</gene>
<evidence type="ECO:0000259" key="15">
    <source>
        <dbReference type="Pfam" id="PF01113"/>
    </source>
</evidence>
<evidence type="ECO:0000256" key="2">
    <source>
        <dbReference type="ARBA" id="ARBA00022490"/>
    </source>
</evidence>
<dbReference type="CDD" id="cd02274">
    <property type="entry name" value="DHDPR_N"/>
    <property type="match status" value="1"/>
</dbReference>
<dbReference type="PIRSF" id="PIRSF000161">
    <property type="entry name" value="DHPR"/>
    <property type="match status" value="1"/>
</dbReference>
<evidence type="ECO:0000256" key="5">
    <source>
        <dbReference type="ARBA" id="ARBA00022915"/>
    </source>
</evidence>
<dbReference type="NCBIfam" id="TIGR00036">
    <property type="entry name" value="dapB"/>
    <property type="match status" value="1"/>
</dbReference>
<dbReference type="InterPro" id="IPR023940">
    <property type="entry name" value="DHDPR_bac"/>
</dbReference>
<feature type="binding site" evidence="13">
    <location>
        <begin position="120"/>
        <end position="123"/>
    </location>
    <ligand>
        <name>NAD(+)</name>
        <dbReference type="ChEBI" id="CHEBI:57540"/>
    </ligand>
</feature>
<accession>A0ABD5YRX1</accession>
<comment type="caution">
    <text evidence="13">Was originally thought to be a dihydrodipicolinate reductase (DHDPR), catalyzing the conversion of dihydrodipicolinate to tetrahydrodipicolinate. However, it was shown in E.coli that the substrate of the enzymatic reaction is not dihydrodipicolinate (DHDP) but in fact (2S,4S)-4-hydroxy-2,3,4,5-tetrahydrodipicolinic acid (HTPA), the product released by the DapA-catalyzed reaction.</text>
</comment>
<evidence type="ECO:0000313" key="17">
    <source>
        <dbReference type="EMBL" id="MFC7191662.1"/>
    </source>
</evidence>
<dbReference type="GO" id="GO:0005737">
    <property type="term" value="C:cytoplasm"/>
    <property type="evidence" value="ECO:0007669"/>
    <property type="project" value="UniProtKB-SubCell"/>
</dbReference>
<dbReference type="EC" id="1.17.1.8" evidence="10 13"/>
<name>A0ABD5YRX1_9EURY</name>
<feature type="binding site" evidence="13">
    <location>
        <begin position="9"/>
        <end position="14"/>
    </location>
    <ligand>
        <name>NAD(+)</name>
        <dbReference type="ChEBI" id="CHEBI:57540"/>
    </ligand>
</feature>
<evidence type="ECO:0000256" key="13">
    <source>
        <dbReference type="HAMAP-Rule" id="MF_00102"/>
    </source>
</evidence>
<comment type="caution">
    <text evidence="13">Lacks conserved residue(s) required for the propagation of feature annotation.</text>
</comment>
<feature type="region of interest" description="Disordered" evidence="14">
    <location>
        <begin position="30"/>
        <end position="54"/>
    </location>
</feature>
<dbReference type="InterPro" id="IPR022663">
    <property type="entry name" value="DapB_C"/>
</dbReference>
<evidence type="ECO:0000256" key="10">
    <source>
        <dbReference type="ARBA" id="ARBA00038983"/>
    </source>
</evidence>
<proteinExistence type="inferred from homology"/>
<dbReference type="GO" id="GO:0050661">
    <property type="term" value="F:NADP binding"/>
    <property type="evidence" value="ECO:0007669"/>
    <property type="project" value="UniProtKB-UniRule"/>
</dbReference>
<keyword evidence="18" id="KW-1185">Reference proteome</keyword>
<feature type="domain" description="Dihydrodipicolinate reductase C-terminal" evidence="16">
    <location>
        <begin position="126"/>
        <end position="252"/>
    </location>
</feature>
<dbReference type="GO" id="GO:0019877">
    <property type="term" value="P:diaminopimelate biosynthetic process"/>
    <property type="evidence" value="ECO:0007669"/>
    <property type="project" value="UniProtKB-UniRule"/>
</dbReference>
<feature type="domain" description="Dihydrodipicolinate reductase N-terminal" evidence="15">
    <location>
        <begin position="3"/>
        <end position="123"/>
    </location>
</feature>
<comment type="pathway">
    <text evidence="9 13">Amino-acid biosynthesis; L-lysine biosynthesis via DAP pathway; (S)-tetrahydrodipicolinate from L-aspartate: step 4/4.</text>
</comment>
<evidence type="ECO:0000256" key="9">
    <source>
        <dbReference type="ARBA" id="ARBA00037922"/>
    </source>
</evidence>
<comment type="catalytic activity">
    <reaction evidence="12 13">
        <text>(S)-2,3,4,5-tetrahydrodipicolinate + NAD(+) + H2O = (2S,4S)-4-hydroxy-2,3,4,5-tetrahydrodipicolinate + NADH + H(+)</text>
        <dbReference type="Rhea" id="RHEA:35323"/>
        <dbReference type="ChEBI" id="CHEBI:15377"/>
        <dbReference type="ChEBI" id="CHEBI:15378"/>
        <dbReference type="ChEBI" id="CHEBI:16845"/>
        <dbReference type="ChEBI" id="CHEBI:57540"/>
        <dbReference type="ChEBI" id="CHEBI:57945"/>
        <dbReference type="ChEBI" id="CHEBI:67139"/>
        <dbReference type="EC" id="1.17.1.8"/>
    </reaction>
</comment>
<dbReference type="AlphaFoldDB" id="A0ABD5YRX1"/>
<protein>
    <recommendedName>
        <fullName evidence="10 13">4-hydroxy-tetrahydrodipicolinate reductase</fullName>
        <shortName evidence="13">HTPA reductase</shortName>
        <ecNumber evidence="10 13">1.17.1.8</ecNumber>
    </recommendedName>
</protein>
<keyword evidence="4 13" id="KW-0521">NADP</keyword>
<keyword evidence="5 13" id="KW-0220">Diaminopimelate biosynthesis</keyword>
<dbReference type="PROSITE" id="PS01298">
    <property type="entry name" value="DAPB"/>
    <property type="match status" value="1"/>
</dbReference>
<evidence type="ECO:0000259" key="16">
    <source>
        <dbReference type="Pfam" id="PF05173"/>
    </source>
</evidence>
<dbReference type="InterPro" id="IPR022664">
    <property type="entry name" value="DapB_N_CS"/>
</dbReference>
<dbReference type="InterPro" id="IPR036291">
    <property type="entry name" value="NAD(P)-bd_dom_sf"/>
</dbReference>
<dbReference type="GO" id="GO:0016726">
    <property type="term" value="F:oxidoreductase activity, acting on CH or CH2 groups, NAD or NADP as acceptor"/>
    <property type="evidence" value="ECO:0007669"/>
    <property type="project" value="UniProtKB-UniRule"/>
</dbReference>
<dbReference type="GO" id="GO:0009089">
    <property type="term" value="P:lysine biosynthetic process via diaminopimelate"/>
    <property type="evidence" value="ECO:0007669"/>
    <property type="project" value="UniProtKB-UniRule"/>
</dbReference>
<dbReference type="PANTHER" id="PTHR20836:SF0">
    <property type="entry name" value="4-HYDROXY-TETRAHYDRODIPICOLINATE REDUCTASE 1, CHLOROPLASTIC-RELATED"/>
    <property type="match status" value="1"/>
</dbReference>
<feature type="active site" description="Proton donor/acceptor" evidence="13">
    <location>
        <position position="152"/>
    </location>
</feature>
<keyword evidence="8 13" id="KW-0457">Lysine biosynthesis</keyword>
<evidence type="ECO:0000256" key="1">
    <source>
        <dbReference type="ARBA" id="ARBA00006642"/>
    </source>
</evidence>
<keyword evidence="7 13" id="KW-0520">NAD</keyword>
<dbReference type="GeneID" id="76201424"/>
<evidence type="ECO:0000256" key="3">
    <source>
        <dbReference type="ARBA" id="ARBA00022605"/>
    </source>
</evidence>
<dbReference type="Gene3D" id="3.30.360.10">
    <property type="entry name" value="Dihydrodipicolinate Reductase, domain 2"/>
    <property type="match status" value="1"/>
</dbReference>
<comment type="function">
    <text evidence="13">Catalyzes the conversion of 4-hydroxy-tetrahydrodipicolinate (HTPA) to tetrahydrodipicolinate.</text>
</comment>
<comment type="subcellular location">
    <subcellularLocation>
        <location evidence="13">Cytoplasm</location>
    </subcellularLocation>
</comment>
<feature type="binding site" evidence="13">
    <location>
        <position position="34"/>
    </location>
    <ligand>
        <name>NADP(+)</name>
        <dbReference type="ChEBI" id="CHEBI:58349"/>
    </ligand>
</feature>
<sequence>MSMTIVVTGASGRMGSEVLDGARERGMDAIAVSRTESTNADSKRRATSGTDAYHPDDLQSLLSEYRPDALVDFTVPEASIEFLDACVETGTPAVVGTTGFEAAELETIDRTSDRIPVLKAANFARGIQTLLALVRETAASLPQYDVELTETHHNGKRDAPSGTAKSLLEIFDEERVHGREGIQPRNEDEIGVHVRRAGNVRGEHELLFAGNDEVLTLTHRAESRHVFAAGALDAAEWVSKQKAGRYEFREVLA</sequence>
<dbReference type="EMBL" id="JBHTAX010000001">
    <property type="protein sequence ID" value="MFC7191662.1"/>
    <property type="molecule type" value="Genomic_DNA"/>
</dbReference>